<dbReference type="PANTHER" id="PTHR43591">
    <property type="entry name" value="METHYLTRANSFERASE"/>
    <property type="match status" value="1"/>
</dbReference>
<protein>
    <submittedName>
        <fullName evidence="2">Class I SAM-dependent methyltransferase</fullName>
    </submittedName>
</protein>
<keyword evidence="2" id="KW-0489">Methyltransferase</keyword>
<dbReference type="OrthoDB" id="9801609at2"/>
<keyword evidence="3" id="KW-1185">Reference proteome</keyword>
<keyword evidence="2" id="KW-0808">Transferase</keyword>
<evidence type="ECO:0000259" key="1">
    <source>
        <dbReference type="Pfam" id="PF08241"/>
    </source>
</evidence>
<dbReference type="Gene3D" id="3.40.50.150">
    <property type="entry name" value="Vaccinia Virus protein VP39"/>
    <property type="match status" value="1"/>
</dbReference>
<accession>A0A515DFE8</accession>
<proteinExistence type="predicted"/>
<dbReference type="Pfam" id="PF08241">
    <property type="entry name" value="Methyltransf_11"/>
    <property type="match status" value="1"/>
</dbReference>
<dbReference type="InterPro" id="IPR013216">
    <property type="entry name" value="Methyltransf_11"/>
</dbReference>
<sequence length="286" mass="32483">MTATKTNNLDPKTVNGFGDEWERFDQSALPLEEQRRIFEMYFAIFPWSSLPSNAVGFDLGCGSGRWAKLVAPRVGHLHCIDPSVALKVAKRNLIGNDNCEFHLASVDSIPLQDASMDFGYSLGVLHHVPDTQSAITSCVQKLKPGAPFLTYLYYAFDNRPIWFRAIWKLSDIIRNVVSKLPHILRYWVSQIIAGAVYYPIAKLTLGLGKAGIDVRNIPLSSYKDCSFYTMRTDALDRFGTRLEQRFTRVQIRKMMERAGLERVEFSPNLPYWCAVGYRTSADEVTR</sequence>
<reference evidence="2 3" key="1">
    <citation type="submission" date="2019-01" db="EMBL/GenBank/DDBJ databases">
        <title>Genomic insights into a novel species Rhodoferax sp.</title>
        <authorList>
            <person name="Jin L."/>
        </authorList>
    </citation>
    <scope>NUCLEOTIDE SEQUENCE [LARGE SCALE GENOMIC DNA]</scope>
    <source>
        <strain evidence="2 3">CHu59-6-5</strain>
    </source>
</reference>
<organism evidence="2 3">
    <name type="scientific">Rhodoferax sediminis</name>
    <dbReference type="NCBI Taxonomy" id="2509614"/>
    <lineage>
        <taxon>Bacteria</taxon>
        <taxon>Pseudomonadati</taxon>
        <taxon>Pseudomonadota</taxon>
        <taxon>Betaproteobacteria</taxon>
        <taxon>Burkholderiales</taxon>
        <taxon>Comamonadaceae</taxon>
        <taxon>Rhodoferax</taxon>
    </lineage>
</organism>
<evidence type="ECO:0000313" key="2">
    <source>
        <dbReference type="EMBL" id="QDL39138.1"/>
    </source>
</evidence>
<dbReference type="AlphaFoldDB" id="A0A515DFE8"/>
<gene>
    <name evidence="2" type="ORF">EUB48_18890</name>
</gene>
<name>A0A515DFE8_9BURK</name>
<dbReference type="Proteomes" id="UP000316798">
    <property type="component" value="Chromosome"/>
</dbReference>
<dbReference type="SUPFAM" id="SSF53335">
    <property type="entry name" value="S-adenosyl-L-methionine-dependent methyltransferases"/>
    <property type="match status" value="1"/>
</dbReference>
<dbReference type="GO" id="GO:0032259">
    <property type="term" value="P:methylation"/>
    <property type="evidence" value="ECO:0007669"/>
    <property type="project" value="UniProtKB-KW"/>
</dbReference>
<dbReference type="GO" id="GO:0008757">
    <property type="term" value="F:S-adenosylmethionine-dependent methyltransferase activity"/>
    <property type="evidence" value="ECO:0007669"/>
    <property type="project" value="InterPro"/>
</dbReference>
<dbReference type="InterPro" id="IPR029063">
    <property type="entry name" value="SAM-dependent_MTases_sf"/>
</dbReference>
<dbReference type="EMBL" id="CP035503">
    <property type="protein sequence ID" value="QDL39138.1"/>
    <property type="molecule type" value="Genomic_DNA"/>
</dbReference>
<dbReference type="KEGG" id="rhf:EUB48_18890"/>
<feature type="domain" description="Methyltransferase type 11" evidence="1">
    <location>
        <begin position="58"/>
        <end position="148"/>
    </location>
</feature>
<dbReference type="CDD" id="cd02440">
    <property type="entry name" value="AdoMet_MTases"/>
    <property type="match status" value="1"/>
</dbReference>
<evidence type="ECO:0000313" key="3">
    <source>
        <dbReference type="Proteomes" id="UP000316798"/>
    </source>
</evidence>
<dbReference type="RefSeq" id="WP_142820636.1">
    <property type="nucleotide sequence ID" value="NZ_CP035503.1"/>
</dbReference>